<dbReference type="AlphaFoldDB" id="F4R5F4"/>
<evidence type="ECO:0000256" key="2">
    <source>
        <dbReference type="SAM" id="MobiDB-lite"/>
    </source>
</evidence>
<accession>F4R5F4</accession>
<keyword evidence="4" id="KW-1185">Reference proteome</keyword>
<proteinExistence type="predicted"/>
<name>F4R5F4_MELLP</name>
<dbReference type="Proteomes" id="UP000001072">
    <property type="component" value="Unassembled WGS sequence"/>
</dbReference>
<keyword evidence="1" id="KW-0175">Coiled coil</keyword>
<gene>
    <name evidence="3" type="ORF">MELLADRAFT_59206</name>
</gene>
<protein>
    <submittedName>
        <fullName evidence="3">Uncharacterized protein</fullName>
    </submittedName>
</protein>
<dbReference type="InParanoid" id="F4R5F4"/>
<feature type="region of interest" description="Disordered" evidence="2">
    <location>
        <begin position="1"/>
        <end position="22"/>
    </location>
</feature>
<evidence type="ECO:0000313" key="4">
    <source>
        <dbReference type="Proteomes" id="UP000001072"/>
    </source>
</evidence>
<feature type="compositionally biased region" description="Basic residues" evidence="2">
    <location>
        <begin position="1"/>
        <end position="11"/>
    </location>
</feature>
<dbReference type="OrthoDB" id="10379324at2759"/>
<reference evidence="4" key="1">
    <citation type="journal article" date="2011" name="Proc. Natl. Acad. Sci. U.S.A.">
        <title>Obligate biotrophy features unraveled by the genomic analysis of rust fungi.</title>
        <authorList>
            <person name="Duplessis S."/>
            <person name="Cuomo C.A."/>
            <person name="Lin Y.-C."/>
            <person name="Aerts A."/>
            <person name="Tisserant E."/>
            <person name="Veneault-Fourrey C."/>
            <person name="Joly D.L."/>
            <person name="Hacquard S."/>
            <person name="Amselem J."/>
            <person name="Cantarel B.L."/>
            <person name="Chiu R."/>
            <person name="Coutinho P.M."/>
            <person name="Feau N."/>
            <person name="Field M."/>
            <person name="Frey P."/>
            <person name="Gelhaye E."/>
            <person name="Goldberg J."/>
            <person name="Grabherr M.G."/>
            <person name="Kodira C.D."/>
            <person name="Kohler A."/>
            <person name="Kuees U."/>
            <person name="Lindquist E.A."/>
            <person name="Lucas S.M."/>
            <person name="Mago R."/>
            <person name="Mauceli E."/>
            <person name="Morin E."/>
            <person name="Murat C."/>
            <person name="Pangilinan J.L."/>
            <person name="Park R."/>
            <person name="Pearson M."/>
            <person name="Quesneville H."/>
            <person name="Rouhier N."/>
            <person name="Sakthikumar S."/>
            <person name="Salamov A.A."/>
            <person name="Schmutz J."/>
            <person name="Selles B."/>
            <person name="Shapiro H."/>
            <person name="Tanguay P."/>
            <person name="Tuskan G.A."/>
            <person name="Henrissat B."/>
            <person name="Van de Peer Y."/>
            <person name="Rouze P."/>
            <person name="Ellis J.G."/>
            <person name="Dodds P.N."/>
            <person name="Schein J.E."/>
            <person name="Zhong S."/>
            <person name="Hamelin R.C."/>
            <person name="Grigoriev I.V."/>
            <person name="Szabo L.J."/>
            <person name="Martin F."/>
        </authorList>
    </citation>
    <scope>NUCLEOTIDE SEQUENCE [LARGE SCALE GENOMIC DNA]</scope>
    <source>
        <strain evidence="4">98AG31 / pathotype 3-4-7</strain>
    </source>
</reference>
<feature type="compositionally biased region" description="Basic and acidic residues" evidence="2">
    <location>
        <begin position="12"/>
        <end position="22"/>
    </location>
</feature>
<dbReference type="VEuPathDB" id="FungiDB:MELLADRAFT_59206"/>
<dbReference type="HOGENOM" id="CLU_1166042_0_0_1"/>
<dbReference type="KEGG" id="mlr:MELLADRAFT_59206"/>
<evidence type="ECO:0000313" key="3">
    <source>
        <dbReference type="EMBL" id="EGG12036.1"/>
    </source>
</evidence>
<dbReference type="EMBL" id="GL883091">
    <property type="protein sequence ID" value="EGG12036.1"/>
    <property type="molecule type" value="Genomic_DNA"/>
</dbReference>
<dbReference type="GeneID" id="18929303"/>
<sequence>MPAQKRTRVVKKPVEKKPTQKTHLVRDQRMITSHIIGFFGFLEEVKHVEADDDFRLWKLLNSSDEELKKAAKMIKKKRTKVEETDNQRFEATARDLNSSISAEAHKNLDDHQSEMNKLNGKIKTWIETEDESNEERVFQRLLMRNYEPQIKQLSTNIQALSNMSEVDNNWEETAQDLLKDVEARPSLLKDVSESLTNEAKKSCRLHLQNLKTSDGKIFENDSYDQMEKLLHKNMSLWF</sequence>
<dbReference type="RefSeq" id="XP_007404411.1">
    <property type="nucleotide sequence ID" value="XM_007404349.1"/>
</dbReference>
<organism evidence="4">
    <name type="scientific">Melampsora larici-populina (strain 98AG31 / pathotype 3-4-7)</name>
    <name type="common">Poplar leaf rust fungus</name>
    <dbReference type="NCBI Taxonomy" id="747676"/>
    <lineage>
        <taxon>Eukaryota</taxon>
        <taxon>Fungi</taxon>
        <taxon>Dikarya</taxon>
        <taxon>Basidiomycota</taxon>
        <taxon>Pucciniomycotina</taxon>
        <taxon>Pucciniomycetes</taxon>
        <taxon>Pucciniales</taxon>
        <taxon>Melampsoraceae</taxon>
        <taxon>Melampsora</taxon>
    </lineage>
</organism>
<feature type="coiled-coil region" evidence="1">
    <location>
        <begin position="67"/>
        <end position="128"/>
    </location>
</feature>
<evidence type="ECO:0000256" key="1">
    <source>
        <dbReference type="SAM" id="Coils"/>
    </source>
</evidence>